<reference evidence="3" key="1">
    <citation type="submission" date="2019-03" db="EMBL/GenBank/DDBJ databases">
        <title>WGS assembly of Setaria viridis.</title>
        <authorList>
            <person name="Huang P."/>
            <person name="Jenkins J."/>
            <person name="Grimwood J."/>
            <person name="Barry K."/>
            <person name="Healey A."/>
            <person name="Mamidi S."/>
            <person name="Sreedasyam A."/>
            <person name="Shu S."/>
            <person name="Feldman M."/>
            <person name="Wu J."/>
            <person name="Yu Y."/>
            <person name="Chen C."/>
            <person name="Johnson J."/>
            <person name="Rokhsar D."/>
            <person name="Baxter I."/>
            <person name="Schmutz J."/>
            <person name="Brutnell T."/>
            <person name="Kellogg E."/>
        </authorList>
    </citation>
    <scope>NUCLEOTIDE SEQUENCE [LARGE SCALE GENOMIC DNA]</scope>
</reference>
<dbReference type="AlphaFoldDB" id="A0A4U6VY54"/>
<evidence type="ECO:0000256" key="2">
    <source>
        <dbReference type="SAM" id="SignalP"/>
    </source>
</evidence>
<feature type="chain" id="PRO_5020707918" evidence="2">
    <location>
        <begin position="32"/>
        <end position="105"/>
    </location>
</feature>
<protein>
    <submittedName>
        <fullName evidence="3">Uncharacterized protein</fullName>
    </submittedName>
</protein>
<keyword evidence="4" id="KW-1185">Reference proteome</keyword>
<feature type="region of interest" description="Disordered" evidence="1">
    <location>
        <begin position="81"/>
        <end position="105"/>
    </location>
</feature>
<feature type="signal peptide" evidence="2">
    <location>
        <begin position="1"/>
        <end position="31"/>
    </location>
</feature>
<dbReference type="Proteomes" id="UP000298652">
    <property type="component" value="Chromosome 2"/>
</dbReference>
<keyword evidence="2" id="KW-0732">Signal</keyword>
<sequence length="105" mass="10464">MAAMARNSVVLLLVLAGVVVQLCSLTPPVAAAGRKLAEQQVDSGSVREAQVLDAGSAVNREAQGLVRIIAGGFQDLNDPGLAGTLTGPKGKVSTAPGAAASTTRN</sequence>
<dbReference type="Gramene" id="TKW34941">
    <property type="protein sequence ID" value="TKW34941"/>
    <property type="gene ID" value="SEVIR_2G339701v2"/>
</dbReference>
<evidence type="ECO:0000313" key="3">
    <source>
        <dbReference type="EMBL" id="TKW34941.1"/>
    </source>
</evidence>
<accession>A0A4U6VY54</accession>
<evidence type="ECO:0000313" key="4">
    <source>
        <dbReference type="Proteomes" id="UP000298652"/>
    </source>
</evidence>
<dbReference type="EMBL" id="CM016553">
    <property type="protein sequence ID" value="TKW34941.1"/>
    <property type="molecule type" value="Genomic_DNA"/>
</dbReference>
<evidence type="ECO:0000256" key="1">
    <source>
        <dbReference type="SAM" id="MobiDB-lite"/>
    </source>
</evidence>
<proteinExistence type="predicted"/>
<organism evidence="3 4">
    <name type="scientific">Setaria viridis</name>
    <name type="common">Green bristlegrass</name>
    <name type="synonym">Setaria italica subsp. viridis</name>
    <dbReference type="NCBI Taxonomy" id="4556"/>
    <lineage>
        <taxon>Eukaryota</taxon>
        <taxon>Viridiplantae</taxon>
        <taxon>Streptophyta</taxon>
        <taxon>Embryophyta</taxon>
        <taxon>Tracheophyta</taxon>
        <taxon>Spermatophyta</taxon>
        <taxon>Magnoliopsida</taxon>
        <taxon>Liliopsida</taxon>
        <taxon>Poales</taxon>
        <taxon>Poaceae</taxon>
        <taxon>PACMAD clade</taxon>
        <taxon>Panicoideae</taxon>
        <taxon>Panicodae</taxon>
        <taxon>Paniceae</taxon>
        <taxon>Cenchrinae</taxon>
        <taxon>Setaria</taxon>
    </lineage>
</organism>
<gene>
    <name evidence="3" type="ORF">SEVIR_2G339701v2</name>
</gene>
<name>A0A4U6VY54_SETVI</name>